<dbReference type="Proteomes" id="UP001269144">
    <property type="component" value="Unassembled WGS sequence"/>
</dbReference>
<dbReference type="EMBL" id="JAVQLW010000001">
    <property type="protein sequence ID" value="MDS9468583.1"/>
    <property type="molecule type" value="Genomic_DNA"/>
</dbReference>
<organism evidence="1 2">
    <name type="scientific">Paracoccus aurantius</name>
    <dbReference type="NCBI Taxonomy" id="3073814"/>
    <lineage>
        <taxon>Bacteria</taxon>
        <taxon>Pseudomonadati</taxon>
        <taxon>Pseudomonadota</taxon>
        <taxon>Alphaproteobacteria</taxon>
        <taxon>Rhodobacterales</taxon>
        <taxon>Paracoccaceae</taxon>
        <taxon>Paracoccus</taxon>
    </lineage>
</organism>
<dbReference type="InterPro" id="IPR027417">
    <property type="entry name" value="P-loop_NTPase"/>
</dbReference>
<keyword evidence="2" id="KW-1185">Reference proteome</keyword>
<dbReference type="RefSeq" id="WP_311160827.1">
    <property type="nucleotide sequence ID" value="NZ_JAVQLW010000001.1"/>
</dbReference>
<name>A0ABU2HU63_9RHOB</name>
<evidence type="ECO:0000313" key="1">
    <source>
        <dbReference type="EMBL" id="MDS9468583.1"/>
    </source>
</evidence>
<sequence length="259" mass="29989">MIEHLEKGRLMESFVHFGFHKTGSTFIQETLRLNPKRFSRYHVVNQRNPRSSKALRTAIQEYFRGKTDLSGARVVLRDIIIKSDGKNILVSDEELAGFLPGRQREFGLYEKIRPVMDMMTEELPNVRFFTYTRPRDKWIQSVYQEALRRHHLKMDKKNFLNALKFKGDTADLARDLAKGYDFTHVDMSVDKERGLGHTLFLWAGLDSEEISALNLPKRTNESVTPSMEEAFLILNRTHSGADLMKLKMLLSKALVEARA</sequence>
<evidence type="ECO:0008006" key="3">
    <source>
        <dbReference type="Google" id="ProtNLM"/>
    </source>
</evidence>
<accession>A0ABU2HU63</accession>
<reference evidence="2" key="1">
    <citation type="submission" date="2023-07" db="EMBL/GenBank/DDBJ databases">
        <title>Paracoccus sp. MBLB3053 whole genome sequence.</title>
        <authorList>
            <person name="Hwang C.Y."/>
            <person name="Cho E.-S."/>
            <person name="Seo M.-J."/>
        </authorList>
    </citation>
    <scope>NUCLEOTIDE SEQUENCE [LARGE SCALE GENOMIC DNA]</scope>
    <source>
        <strain evidence="2">MBLB3053</strain>
    </source>
</reference>
<evidence type="ECO:0000313" key="2">
    <source>
        <dbReference type="Proteomes" id="UP001269144"/>
    </source>
</evidence>
<dbReference type="SUPFAM" id="SSF52540">
    <property type="entry name" value="P-loop containing nucleoside triphosphate hydrolases"/>
    <property type="match status" value="1"/>
</dbReference>
<gene>
    <name evidence="1" type="ORF">RGQ15_13520</name>
</gene>
<proteinExistence type="predicted"/>
<protein>
    <recommendedName>
        <fullName evidence="3">Sulfotransferase family protein</fullName>
    </recommendedName>
</protein>
<comment type="caution">
    <text evidence="1">The sequence shown here is derived from an EMBL/GenBank/DDBJ whole genome shotgun (WGS) entry which is preliminary data.</text>
</comment>